<evidence type="ECO:0000313" key="2">
    <source>
        <dbReference type="Proteomes" id="UP001054252"/>
    </source>
</evidence>
<dbReference type="EMBL" id="BPVZ01000049">
    <property type="protein sequence ID" value="GKV17912.1"/>
    <property type="molecule type" value="Genomic_DNA"/>
</dbReference>
<accession>A0AAV5K242</accession>
<organism evidence="1 2">
    <name type="scientific">Rubroshorea leprosula</name>
    <dbReference type="NCBI Taxonomy" id="152421"/>
    <lineage>
        <taxon>Eukaryota</taxon>
        <taxon>Viridiplantae</taxon>
        <taxon>Streptophyta</taxon>
        <taxon>Embryophyta</taxon>
        <taxon>Tracheophyta</taxon>
        <taxon>Spermatophyta</taxon>
        <taxon>Magnoliopsida</taxon>
        <taxon>eudicotyledons</taxon>
        <taxon>Gunneridae</taxon>
        <taxon>Pentapetalae</taxon>
        <taxon>rosids</taxon>
        <taxon>malvids</taxon>
        <taxon>Malvales</taxon>
        <taxon>Dipterocarpaceae</taxon>
        <taxon>Rubroshorea</taxon>
    </lineage>
</organism>
<reference evidence="1 2" key="1">
    <citation type="journal article" date="2021" name="Commun. Biol.">
        <title>The genome of Shorea leprosula (Dipterocarpaceae) highlights the ecological relevance of drought in aseasonal tropical rainforests.</title>
        <authorList>
            <person name="Ng K.K.S."/>
            <person name="Kobayashi M.J."/>
            <person name="Fawcett J.A."/>
            <person name="Hatakeyama M."/>
            <person name="Paape T."/>
            <person name="Ng C.H."/>
            <person name="Ang C.C."/>
            <person name="Tnah L.H."/>
            <person name="Lee C.T."/>
            <person name="Nishiyama T."/>
            <person name="Sese J."/>
            <person name="O'Brien M.J."/>
            <person name="Copetti D."/>
            <person name="Mohd Noor M.I."/>
            <person name="Ong R.C."/>
            <person name="Putra M."/>
            <person name="Sireger I.Z."/>
            <person name="Indrioko S."/>
            <person name="Kosugi Y."/>
            <person name="Izuno A."/>
            <person name="Isagi Y."/>
            <person name="Lee S.L."/>
            <person name="Shimizu K.K."/>
        </authorList>
    </citation>
    <scope>NUCLEOTIDE SEQUENCE [LARGE SCALE GENOMIC DNA]</scope>
    <source>
        <strain evidence="1">214</strain>
    </source>
</reference>
<gene>
    <name evidence="1" type="ORF">SLEP1_g28364</name>
</gene>
<keyword evidence="2" id="KW-1185">Reference proteome</keyword>
<dbReference type="Proteomes" id="UP001054252">
    <property type="component" value="Unassembled WGS sequence"/>
</dbReference>
<comment type="caution">
    <text evidence="1">The sequence shown here is derived from an EMBL/GenBank/DDBJ whole genome shotgun (WGS) entry which is preliminary data.</text>
</comment>
<evidence type="ECO:0000313" key="1">
    <source>
        <dbReference type="EMBL" id="GKV17912.1"/>
    </source>
</evidence>
<dbReference type="AlphaFoldDB" id="A0AAV5K242"/>
<proteinExistence type="predicted"/>
<name>A0AAV5K242_9ROSI</name>
<sequence>MSTNSVHGMAWHVSSLIEWGVKILITVHQRCDRNRKG</sequence>
<protein>
    <submittedName>
        <fullName evidence="1">Uncharacterized protein</fullName>
    </submittedName>
</protein>